<dbReference type="InterPro" id="IPR036048">
    <property type="entry name" value="Interleukin_8-like_sf"/>
</dbReference>
<dbReference type="Gene3D" id="2.40.50.40">
    <property type="match status" value="1"/>
</dbReference>
<feature type="domain" description="Chemokine interleukin-8-like" evidence="3">
    <location>
        <begin position="24"/>
        <end position="86"/>
    </location>
</feature>
<dbReference type="InterPro" id="IPR001811">
    <property type="entry name" value="Chemokine_IL8-like_dom"/>
</dbReference>
<feature type="chain" id="PRO_5013119925" evidence="2">
    <location>
        <begin position="21"/>
        <end position="107"/>
    </location>
</feature>
<dbReference type="AlphaFoldDB" id="A0A1Z3GCA4"/>
<organism evidence="4">
    <name type="scientific">Epinephelus coioides</name>
    <name type="common">Orange-spotted grouper</name>
    <name type="synonym">Epinephelus nebulosus</name>
    <dbReference type="NCBI Taxonomy" id="94232"/>
    <lineage>
        <taxon>Eukaryota</taxon>
        <taxon>Metazoa</taxon>
        <taxon>Chordata</taxon>
        <taxon>Craniata</taxon>
        <taxon>Vertebrata</taxon>
        <taxon>Euteleostomi</taxon>
        <taxon>Actinopterygii</taxon>
        <taxon>Neopterygii</taxon>
        <taxon>Teleostei</taxon>
        <taxon>Neoteleostei</taxon>
        <taxon>Acanthomorphata</taxon>
        <taxon>Eupercaria</taxon>
        <taxon>Perciformes</taxon>
        <taxon>Serranoidei</taxon>
        <taxon>Serranidae</taxon>
        <taxon>Epinephelinae</taxon>
        <taxon>Epinephelini</taxon>
        <taxon>Epinephelus</taxon>
    </lineage>
</organism>
<evidence type="ECO:0000313" key="4">
    <source>
        <dbReference type="EMBL" id="ASC55415.1"/>
    </source>
</evidence>
<keyword evidence="2" id="KW-0732">Signal</keyword>
<dbReference type="PANTHER" id="PTHR12015">
    <property type="entry name" value="SMALL INDUCIBLE CYTOKINE A"/>
    <property type="match status" value="1"/>
</dbReference>
<protein>
    <submittedName>
        <fullName evidence="4">CCL25</fullName>
    </submittedName>
</protein>
<dbReference type="EMBL" id="KY471555">
    <property type="protein sequence ID" value="ASC55415.1"/>
    <property type="molecule type" value="mRNA"/>
</dbReference>
<dbReference type="SUPFAM" id="SSF54117">
    <property type="entry name" value="Interleukin 8-like chemokines"/>
    <property type="match status" value="1"/>
</dbReference>
<dbReference type="Pfam" id="PF00048">
    <property type="entry name" value="IL8"/>
    <property type="match status" value="1"/>
</dbReference>
<dbReference type="InterPro" id="IPR039809">
    <property type="entry name" value="Chemokine_b/g/d"/>
</dbReference>
<dbReference type="GO" id="GO:0005615">
    <property type="term" value="C:extracellular space"/>
    <property type="evidence" value="ECO:0007669"/>
    <property type="project" value="UniProtKB-KW"/>
</dbReference>
<sequence length="107" mass="12671">MRFNTLFFLPILSCLCLALAQITYDDCCLKYVKKLNRGTQMQAVAYRWQVTDGGCNIPAVIFTMRKGRDFCTDPRERWVTDLIKKVDEKVFRNDQKKHRKHRRPSRG</sequence>
<feature type="signal peptide" evidence="2">
    <location>
        <begin position="1"/>
        <end position="20"/>
    </location>
</feature>
<accession>A0A1Z3GCA4</accession>
<evidence type="ECO:0000259" key="3">
    <source>
        <dbReference type="SMART" id="SM00199"/>
    </source>
</evidence>
<reference evidence="4" key="1">
    <citation type="journal article" date="2017" name="Fish Shellfish Immunol.">
        <title>Molecular cloning and expression analysis of CCL25 and its receptor CCR9s from Epinephelus coioides post Cryptocaryon irritans infection.</title>
        <authorList>
            <person name="Yang M."/>
            <person name="Zhou L."/>
            <person name="Wang H.Q."/>
            <person name="Luo X.C."/>
            <person name="Dan X.M."/>
            <person name="Li Y.W."/>
        </authorList>
    </citation>
    <scope>NUCLEOTIDE SEQUENCE</scope>
</reference>
<dbReference type="CDD" id="cd00169">
    <property type="entry name" value="Chemokine"/>
    <property type="match status" value="1"/>
</dbReference>
<evidence type="ECO:0000256" key="1">
    <source>
        <dbReference type="ARBA" id="ARBA00022514"/>
    </source>
</evidence>
<proteinExistence type="evidence at transcript level"/>
<dbReference type="SMART" id="SM00199">
    <property type="entry name" value="SCY"/>
    <property type="match status" value="1"/>
</dbReference>
<dbReference type="PANTHER" id="PTHR12015:SF186">
    <property type="entry name" value="C-C MOTIF CHEMOKINE 21-LIKE-RELATED"/>
    <property type="match status" value="1"/>
</dbReference>
<evidence type="ECO:0000256" key="2">
    <source>
        <dbReference type="SAM" id="SignalP"/>
    </source>
</evidence>
<dbReference type="GO" id="GO:0006955">
    <property type="term" value="P:immune response"/>
    <property type="evidence" value="ECO:0007669"/>
    <property type="project" value="InterPro"/>
</dbReference>
<keyword evidence="1" id="KW-0202">Cytokine</keyword>
<dbReference type="GO" id="GO:0008009">
    <property type="term" value="F:chemokine activity"/>
    <property type="evidence" value="ECO:0007669"/>
    <property type="project" value="InterPro"/>
</dbReference>
<name>A0A1Z3GCA4_EPICO</name>